<dbReference type="InterPro" id="IPR001433">
    <property type="entry name" value="OxRdtase_FAD/NAD-bd"/>
</dbReference>
<dbReference type="SUPFAM" id="SSF63380">
    <property type="entry name" value="Riboflavin synthase domain-like"/>
    <property type="match status" value="1"/>
</dbReference>
<keyword evidence="5" id="KW-0547">Nucleotide-binding</keyword>
<dbReference type="PANTHER" id="PTHR47878">
    <property type="entry name" value="OXIDOREDUCTASE FAD/NAD(P)-BINDING DOMAIN PROTEIN"/>
    <property type="match status" value="1"/>
</dbReference>
<evidence type="ECO:0000256" key="7">
    <source>
        <dbReference type="ARBA" id="ARBA00022857"/>
    </source>
</evidence>
<dbReference type="CDD" id="cd06195">
    <property type="entry name" value="FNR1"/>
    <property type="match status" value="1"/>
</dbReference>
<dbReference type="InterPro" id="IPR001709">
    <property type="entry name" value="Flavoprot_Pyr_Nucl_cyt_Rdtase"/>
</dbReference>
<dbReference type="PRINTS" id="PR00410">
    <property type="entry name" value="PHEHYDRXLASE"/>
</dbReference>
<comment type="caution">
    <text evidence="11">The sequence shown here is derived from an EMBL/GenBank/DDBJ whole genome shotgun (WGS) entry which is preliminary data.</text>
</comment>
<evidence type="ECO:0000256" key="8">
    <source>
        <dbReference type="ARBA" id="ARBA00023002"/>
    </source>
</evidence>
<feature type="domain" description="FAD-binding FR-type" evidence="10">
    <location>
        <begin position="2"/>
        <end position="102"/>
    </location>
</feature>
<dbReference type="RefSeq" id="WP_229162087.1">
    <property type="nucleotide sequence ID" value="NZ_JAJEWP010000005.1"/>
</dbReference>
<keyword evidence="6" id="KW-0274">FAD</keyword>
<evidence type="ECO:0000256" key="2">
    <source>
        <dbReference type="ARBA" id="ARBA00008312"/>
    </source>
</evidence>
<dbReference type="Gene3D" id="3.40.50.80">
    <property type="entry name" value="Nucleotide-binding domain of ferredoxin-NADP reductase (FNR) module"/>
    <property type="match status" value="1"/>
</dbReference>
<organism evidence="11 12">
    <name type="scientific">Fluctibacter halophilus</name>
    <dbReference type="NCBI Taxonomy" id="226011"/>
    <lineage>
        <taxon>Bacteria</taxon>
        <taxon>Pseudomonadati</taxon>
        <taxon>Pseudomonadota</taxon>
        <taxon>Gammaproteobacteria</taxon>
        <taxon>Alteromonadales</taxon>
        <taxon>Alteromonadaceae</taxon>
        <taxon>Fluctibacter</taxon>
    </lineage>
</organism>
<dbReference type="InterPro" id="IPR051930">
    <property type="entry name" value="FNR_type-1"/>
</dbReference>
<gene>
    <name evidence="11" type="ORF">LJ739_15910</name>
</gene>
<evidence type="ECO:0000313" key="12">
    <source>
        <dbReference type="Proteomes" id="UP001520878"/>
    </source>
</evidence>
<dbReference type="Pfam" id="PF00175">
    <property type="entry name" value="NAD_binding_1"/>
    <property type="match status" value="1"/>
</dbReference>
<sequence>MAQWLDGTVVKRIGWNDHLFSLQIDCADFPAFTAGQFTKFGLRIDDTKVLSRPYSLVNAPQQPLLEILAVPVEEGQLSPQLHTLKEGDPLCVMAPATGFLVIDEVPDATTLWMMATGTGVGPFLSILADRTVWSRFENIVLVYGARTQADLAYMPLLQQWQQDYAGRFRFVPVVSREDNPGGLRGRIPGLIENGELEKVAGVTLAPANQHVMLCGNPDMITETVAVLEQRGMHKHLRRKPGHVSLERYW</sequence>
<dbReference type="InterPro" id="IPR017938">
    <property type="entry name" value="Riboflavin_synthase-like_b-brl"/>
</dbReference>
<comment type="similarity">
    <text evidence="2">Belongs to the ferredoxin--NADP reductase type 1 family.</text>
</comment>
<evidence type="ECO:0000256" key="1">
    <source>
        <dbReference type="ARBA" id="ARBA00001974"/>
    </source>
</evidence>
<dbReference type="EC" id="1.18.1.2" evidence="3"/>
<comment type="catalytic activity">
    <reaction evidence="9">
        <text>2 reduced [2Fe-2S]-[ferredoxin] + NADP(+) + H(+) = 2 oxidized [2Fe-2S]-[ferredoxin] + NADPH</text>
        <dbReference type="Rhea" id="RHEA:20125"/>
        <dbReference type="Rhea" id="RHEA-COMP:10000"/>
        <dbReference type="Rhea" id="RHEA-COMP:10001"/>
        <dbReference type="ChEBI" id="CHEBI:15378"/>
        <dbReference type="ChEBI" id="CHEBI:33737"/>
        <dbReference type="ChEBI" id="CHEBI:33738"/>
        <dbReference type="ChEBI" id="CHEBI:57783"/>
        <dbReference type="ChEBI" id="CHEBI:58349"/>
        <dbReference type="EC" id="1.18.1.2"/>
    </reaction>
</comment>
<comment type="cofactor">
    <cofactor evidence="1">
        <name>FAD</name>
        <dbReference type="ChEBI" id="CHEBI:57692"/>
    </cofactor>
</comment>
<evidence type="ECO:0000256" key="3">
    <source>
        <dbReference type="ARBA" id="ARBA00013223"/>
    </source>
</evidence>
<dbReference type="PRINTS" id="PR00371">
    <property type="entry name" value="FPNCR"/>
</dbReference>
<dbReference type="PROSITE" id="PS51384">
    <property type="entry name" value="FAD_FR"/>
    <property type="match status" value="1"/>
</dbReference>
<evidence type="ECO:0000256" key="9">
    <source>
        <dbReference type="ARBA" id="ARBA00047776"/>
    </source>
</evidence>
<dbReference type="InterPro" id="IPR017927">
    <property type="entry name" value="FAD-bd_FR_type"/>
</dbReference>
<keyword evidence="4" id="KW-0285">Flavoprotein</keyword>
<evidence type="ECO:0000256" key="6">
    <source>
        <dbReference type="ARBA" id="ARBA00022827"/>
    </source>
</evidence>
<evidence type="ECO:0000313" key="11">
    <source>
        <dbReference type="EMBL" id="MCC2617738.1"/>
    </source>
</evidence>
<accession>A0ABS8GB61</accession>
<dbReference type="Gene3D" id="2.40.30.10">
    <property type="entry name" value="Translation factors"/>
    <property type="match status" value="1"/>
</dbReference>
<reference evidence="11 12" key="1">
    <citation type="submission" date="2021-10" db="EMBL/GenBank/DDBJ databases">
        <title>Draft genome of Aestuariibacter halophilus JC2043.</title>
        <authorList>
            <person name="Emsley S.A."/>
            <person name="Pfannmuller K.M."/>
            <person name="Ushijima B."/>
            <person name="Saw J.H."/>
            <person name="Videau P."/>
        </authorList>
    </citation>
    <scope>NUCLEOTIDE SEQUENCE [LARGE SCALE GENOMIC DNA]</scope>
    <source>
        <strain evidence="11 12">JC2043</strain>
    </source>
</reference>
<dbReference type="EMBL" id="JAJEWP010000005">
    <property type="protein sequence ID" value="MCC2617738.1"/>
    <property type="molecule type" value="Genomic_DNA"/>
</dbReference>
<dbReference type="PANTHER" id="PTHR47878:SF1">
    <property type="entry name" value="FLAVODOXIN_FERREDOXIN--NADP REDUCTASE"/>
    <property type="match status" value="1"/>
</dbReference>
<evidence type="ECO:0000256" key="4">
    <source>
        <dbReference type="ARBA" id="ARBA00022630"/>
    </source>
</evidence>
<evidence type="ECO:0000259" key="10">
    <source>
        <dbReference type="PROSITE" id="PS51384"/>
    </source>
</evidence>
<keyword evidence="7" id="KW-0521">NADP</keyword>
<dbReference type="SUPFAM" id="SSF52343">
    <property type="entry name" value="Ferredoxin reductase-like, C-terminal NADP-linked domain"/>
    <property type="match status" value="1"/>
</dbReference>
<proteinExistence type="inferred from homology"/>
<dbReference type="Proteomes" id="UP001520878">
    <property type="component" value="Unassembled WGS sequence"/>
</dbReference>
<evidence type="ECO:0000256" key="5">
    <source>
        <dbReference type="ARBA" id="ARBA00022741"/>
    </source>
</evidence>
<dbReference type="InterPro" id="IPR039261">
    <property type="entry name" value="FNR_nucleotide-bd"/>
</dbReference>
<name>A0ABS8GB61_9ALTE</name>
<dbReference type="InterPro" id="IPR033892">
    <property type="entry name" value="FNR_bac"/>
</dbReference>
<protein>
    <recommendedName>
        <fullName evidence="3">ferredoxin--NADP(+) reductase</fullName>
        <ecNumber evidence="3">1.18.1.2</ecNumber>
    </recommendedName>
</protein>
<keyword evidence="12" id="KW-1185">Reference proteome</keyword>
<keyword evidence="8" id="KW-0560">Oxidoreductase</keyword>